<gene>
    <name evidence="2" type="ORF">HMPREF0769_12442</name>
</gene>
<reference evidence="2" key="1">
    <citation type="submission" date="2010-05" db="EMBL/GenBank/DDBJ databases">
        <authorList>
            <person name="Muzny D."/>
            <person name="Qin X."/>
            <person name="Buhay C."/>
            <person name="Dugan-Rocha S."/>
            <person name="Ding Y."/>
            <person name="Chen G."/>
            <person name="Hawes A."/>
            <person name="Holder M."/>
            <person name="Jhangiani S."/>
            <person name="Johnson A."/>
            <person name="Khan Z."/>
            <person name="Li Z."/>
            <person name="Liu W."/>
            <person name="Liu X."/>
            <person name="Perez L."/>
            <person name="Shen H."/>
            <person name="Wang Q."/>
            <person name="Watt J."/>
            <person name="Xi L."/>
            <person name="Xin Y."/>
            <person name="Zhou J."/>
            <person name="Deng J."/>
            <person name="Jiang H."/>
            <person name="Liu Y."/>
            <person name="Qu J."/>
            <person name="Song X.-Z."/>
            <person name="Zhang L."/>
            <person name="Villasana D."/>
            <person name="Johnson A."/>
            <person name="Liu J."/>
            <person name="Liyanage D."/>
            <person name="Lorensuhewa L."/>
            <person name="Robinson T."/>
            <person name="Song A."/>
            <person name="Song B.-B."/>
            <person name="Dinh H."/>
            <person name="Thornton R."/>
            <person name="Coyle M."/>
            <person name="Francisco L."/>
            <person name="Jackson L."/>
            <person name="Javaid M."/>
            <person name="Korchina V."/>
            <person name="Kovar C."/>
            <person name="Mata R."/>
            <person name="Mathew T."/>
            <person name="Ngo R."/>
            <person name="Nguyen L."/>
            <person name="Nguyen N."/>
            <person name="Okwuonu G."/>
            <person name="Ongeri F."/>
            <person name="Pham C."/>
            <person name="Simmons D."/>
            <person name="Wilczek-Boney K."/>
            <person name="Hale W."/>
            <person name="Jakkamsetti A."/>
            <person name="Pham P."/>
            <person name="Ruth R."/>
            <person name="San Lucas F."/>
            <person name="Warren J."/>
            <person name="Zhang J."/>
            <person name="Zhao Z."/>
            <person name="Zhou C."/>
            <person name="Zhu D."/>
            <person name="Lee S."/>
            <person name="Bess C."/>
            <person name="Blankenburg K."/>
            <person name="Forbes L."/>
            <person name="Fu Q."/>
            <person name="Gubbala S."/>
            <person name="Hirani K."/>
            <person name="Jayaseelan J.C."/>
            <person name="Lara F."/>
            <person name="Munidasa M."/>
            <person name="Palculict T."/>
            <person name="Patil S."/>
            <person name="Pu L.-L."/>
            <person name="Saada N."/>
            <person name="Tang L."/>
            <person name="Weissenberger G."/>
            <person name="Zhu Y."/>
            <person name="Hemphill L."/>
            <person name="Shang Y."/>
            <person name="Youmans B."/>
            <person name="Ayvaz T."/>
            <person name="Ross M."/>
            <person name="Santibanez J."/>
            <person name="Aqrawi P."/>
            <person name="Gross S."/>
            <person name="Joshi V."/>
            <person name="Fowler G."/>
            <person name="Nazareth L."/>
            <person name="Reid J."/>
            <person name="Worley K."/>
            <person name="Petrosino J."/>
            <person name="Highlander S."/>
            <person name="Gibbs R."/>
        </authorList>
    </citation>
    <scope>NUCLEOTIDE SEQUENCE [LARGE SCALE GENOMIC DNA]</scope>
    <source>
        <strain evidence="2">MN8</strain>
    </source>
</reference>
<feature type="compositionally biased region" description="Basic and acidic residues" evidence="1">
    <location>
        <begin position="41"/>
        <end position="60"/>
    </location>
</feature>
<sequence>MEKNESNITDVTQNEEQLDNSDEQSQQNEKTFSQEEVSQLIKERIARERKKSDERIKNAKENNDSNEVAYLLKGAKVTKVYGDQNSVSFVPGEKATELLFDSKPNSIVMLHNHPGQSGFSLNDLAVFTINNSIKTMTIVTNKGRIKFISKTEHFKEKVMKKMIANLLIEKSLDVISTKDIERLLKELYNNDNII</sequence>
<dbReference type="EMBL" id="ACJA02000004">
    <property type="protein sequence ID" value="EFH94821.1"/>
    <property type="molecule type" value="Genomic_DNA"/>
</dbReference>
<proteinExistence type="predicted"/>
<feature type="compositionally biased region" description="Polar residues" evidence="1">
    <location>
        <begin position="23"/>
        <end position="37"/>
    </location>
</feature>
<protein>
    <recommendedName>
        <fullName evidence="3">Phage protein</fullName>
    </recommendedName>
</protein>
<accession>A0A0E1XGD9</accession>
<name>A0A0E1XGD9_STAAU</name>
<organism evidence="2">
    <name type="scientific">Staphylococcus aureus subsp. aureus MN8</name>
    <dbReference type="NCBI Taxonomy" id="548470"/>
    <lineage>
        <taxon>Bacteria</taxon>
        <taxon>Bacillati</taxon>
        <taxon>Bacillota</taxon>
        <taxon>Bacilli</taxon>
        <taxon>Bacillales</taxon>
        <taxon>Staphylococcaceae</taxon>
        <taxon>Staphylococcus</taxon>
    </lineage>
</organism>
<evidence type="ECO:0000256" key="1">
    <source>
        <dbReference type="SAM" id="MobiDB-lite"/>
    </source>
</evidence>
<feature type="compositionally biased region" description="Polar residues" evidence="1">
    <location>
        <begin position="1"/>
        <end position="15"/>
    </location>
</feature>
<evidence type="ECO:0008006" key="3">
    <source>
        <dbReference type="Google" id="ProtNLM"/>
    </source>
</evidence>
<dbReference type="RefSeq" id="WP_000414196.1">
    <property type="nucleotide sequence ID" value="NZ_CM000952.1"/>
</dbReference>
<dbReference type="Proteomes" id="UP000003455">
    <property type="component" value="Chromosome"/>
</dbReference>
<dbReference type="HOGENOM" id="CLU_126020_0_0_9"/>
<evidence type="ECO:0000313" key="2">
    <source>
        <dbReference type="EMBL" id="EFH94821.1"/>
    </source>
</evidence>
<dbReference type="AlphaFoldDB" id="A0A0E1XGD9"/>
<feature type="region of interest" description="Disordered" evidence="1">
    <location>
        <begin position="1"/>
        <end position="60"/>
    </location>
</feature>
<comment type="caution">
    <text evidence="2">The sequence shown here is derived from an EMBL/GenBank/DDBJ whole genome shotgun (WGS) entry which is preliminary data.</text>
</comment>